<keyword evidence="2" id="KW-0472">Membrane</keyword>
<evidence type="ECO:0000256" key="3">
    <source>
        <dbReference type="SAM" id="SignalP"/>
    </source>
</evidence>
<feature type="compositionally biased region" description="Gly residues" evidence="1">
    <location>
        <begin position="237"/>
        <end position="246"/>
    </location>
</feature>
<comment type="caution">
    <text evidence="4">The sequence shown here is derived from an EMBL/GenBank/DDBJ whole genome shotgun (WGS) entry which is preliminary data.</text>
</comment>
<feature type="transmembrane region" description="Helical" evidence="2">
    <location>
        <begin position="292"/>
        <end position="313"/>
    </location>
</feature>
<accession>A0AAD7XDY8</accession>
<feature type="signal peptide" evidence="3">
    <location>
        <begin position="1"/>
        <end position="19"/>
    </location>
</feature>
<evidence type="ECO:0000256" key="1">
    <source>
        <dbReference type="SAM" id="MobiDB-lite"/>
    </source>
</evidence>
<keyword evidence="2" id="KW-1133">Transmembrane helix</keyword>
<organism evidence="4 5">
    <name type="scientific">Trametes cubensis</name>
    <dbReference type="NCBI Taxonomy" id="1111947"/>
    <lineage>
        <taxon>Eukaryota</taxon>
        <taxon>Fungi</taxon>
        <taxon>Dikarya</taxon>
        <taxon>Basidiomycota</taxon>
        <taxon>Agaricomycotina</taxon>
        <taxon>Agaricomycetes</taxon>
        <taxon>Polyporales</taxon>
        <taxon>Polyporaceae</taxon>
        <taxon>Trametes</taxon>
    </lineage>
</organism>
<feature type="region of interest" description="Disordered" evidence="1">
    <location>
        <begin position="237"/>
        <end position="277"/>
    </location>
</feature>
<dbReference type="EMBL" id="JAPEVG010000106">
    <property type="protein sequence ID" value="KAJ8482794.1"/>
    <property type="molecule type" value="Genomic_DNA"/>
</dbReference>
<keyword evidence="5" id="KW-1185">Reference proteome</keyword>
<dbReference type="Gene3D" id="2.60.120.260">
    <property type="entry name" value="Galactose-binding domain-like"/>
    <property type="match status" value="1"/>
</dbReference>
<proteinExistence type="predicted"/>
<protein>
    <submittedName>
        <fullName evidence="4">Uncharacterized protein</fullName>
    </submittedName>
</protein>
<dbReference type="AlphaFoldDB" id="A0AAD7XDY8"/>
<feature type="chain" id="PRO_5042259309" evidence="3">
    <location>
        <begin position="20"/>
        <end position="521"/>
    </location>
</feature>
<evidence type="ECO:0000313" key="4">
    <source>
        <dbReference type="EMBL" id="KAJ8482794.1"/>
    </source>
</evidence>
<keyword evidence="2" id="KW-0812">Transmembrane</keyword>
<gene>
    <name evidence="4" type="ORF">ONZ51_g5099</name>
</gene>
<dbReference type="Proteomes" id="UP001215151">
    <property type="component" value="Unassembled WGS sequence"/>
</dbReference>
<feature type="region of interest" description="Disordered" evidence="1">
    <location>
        <begin position="431"/>
        <end position="521"/>
    </location>
</feature>
<keyword evidence="3" id="KW-0732">Signal</keyword>
<sequence length="521" mass="53545">MWRSSLISSLATFAATAHAARQSLTVDANDRRISYAGVWDANERGKHVAALEGNEAGGSVSFYFTGSTISIYTSDPEDAAVYAVDGRTDLCARGELLKTSIIRVNCTPPISFRPHHFRLTATSSLFAISHIEVSSTPLRRPPAHPYSNPQTFLDHIRYHAREFLVGRAEQSSSSQTTAKGSASDTASASTTSATDVVSLPPSNICTSPSGCQEGWCPDSSECPQFYSSTSIYATVSGGDGFPGGDTGTTPTSTPATTTSTPATHSTTSSATASPTQVLDSSSASRSLSHGTIAAIAVCSVVGTLLLALLFWLARRGMFGSGRFLGIGFGDARYATSWGGVFTEGAGGGEKGAGAVLVRPGEAGYVVTPFVPPSSPSETTAIGPNALVLLATPSTAFGSAEPLLPNSKFGPLPPSPPVSSAAGVVSPPGLVRAQSTHKAPLAQPSQPPHPTVSSPPDADASPHDAAEAPAPSDGTSNANAEETEDLGAFWPQARARRQSQDGGIRLEGGPIGEEALPPAYDG</sequence>
<feature type="compositionally biased region" description="Low complexity" evidence="1">
    <location>
        <begin position="247"/>
        <end position="277"/>
    </location>
</feature>
<reference evidence="4" key="1">
    <citation type="submission" date="2022-11" db="EMBL/GenBank/DDBJ databases">
        <title>Genome Sequence of Cubamyces cubensis.</title>
        <authorList>
            <person name="Buettner E."/>
        </authorList>
    </citation>
    <scope>NUCLEOTIDE SEQUENCE</scope>
    <source>
        <strain evidence="4">MPL-01</strain>
    </source>
</reference>
<evidence type="ECO:0000313" key="5">
    <source>
        <dbReference type="Proteomes" id="UP001215151"/>
    </source>
</evidence>
<feature type="compositionally biased region" description="Low complexity" evidence="1">
    <location>
        <begin position="176"/>
        <end position="194"/>
    </location>
</feature>
<feature type="region of interest" description="Disordered" evidence="1">
    <location>
        <begin position="167"/>
        <end position="199"/>
    </location>
</feature>
<name>A0AAD7XDY8_9APHY</name>
<evidence type="ECO:0000256" key="2">
    <source>
        <dbReference type="SAM" id="Phobius"/>
    </source>
</evidence>